<keyword evidence="2" id="KW-1185">Reference proteome</keyword>
<dbReference type="EMBL" id="JAGGLB010000008">
    <property type="protein sequence ID" value="MBP1991390.1"/>
    <property type="molecule type" value="Genomic_DNA"/>
</dbReference>
<name>A0ABS4IWD5_9BACL</name>
<proteinExistence type="predicted"/>
<organism evidence="1 2">
    <name type="scientific">Paenibacillus eucommiae</name>
    <dbReference type="NCBI Taxonomy" id="1355755"/>
    <lineage>
        <taxon>Bacteria</taxon>
        <taxon>Bacillati</taxon>
        <taxon>Bacillota</taxon>
        <taxon>Bacilli</taxon>
        <taxon>Bacillales</taxon>
        <taxon>Paenibacillaceae</taxon>
        <taxon>Paenibacillus</taxon>
    </lineage>
</organism>
<protein>
    <submittedName>
        <fullName evidence="1">Uncharacterized protein</fullName>
    </submittedName>
</protein>
<dbReference type="RefSeq" id="WP_209972140.1">
    <property type="nucleotide sequence ID" value="NZ_JAGGLB010000008.1"/>
</dbReference>
<dbReference type="Proteomes" id="UP001519287">
    <property type="component" value="Unassembled WGS sequence"/>
</dbReference>
<comment type="caution">
    <text evidence="1">The sequence shown here is derived from an EMBL/GenBank/DDBJ whole genome shotgun (WGS) entry which is preliminary data.</text>
</comment>
<evidence type="ECO:0000313" key="2">
    <source>
        <dbReference type="Proteomes" id="UP001519287"/>
    </source>
</evidence>
<sequence>MDPAKHTEDDMYAEIGIQCPFLLAKHQGIKLLYVDDLGDFCGVYKTTAPNMYRVFLNASVDIESQEAALYLLIQHHNSGQKGVERCVVKDDLKILNRIGREIKKYNSLLIDVFLKGSIFGSNKR</sequence>
<reference evidence="1 2" key="1">
    <citation type="submission" date="2021-03" db="EMBL/GenBank/DDBJ databases">
        <title>Genomic Encyclopedia of Type Strains, Phase IV (KMG-IV): sequencing the most valuable type-strain genomes for metagenomic binning, comparative biology and taxonomic classification.</title>
        <authorList>
            <person name="Goeker M."/>
        </authorList>
    </citation>
    <scope>NUCLEOTIDE SEQUENCE [LARGE SCALE GENOMIC DNA]</scope>
    <source>
        <strain evidence="1 2">DSM 26048</strain>
    </source>
</reference>
<evidence type="ECO:0000313" key="1">
    <source>
        <dbReference type="EMBL" id="MBP1991390.1"/>
    </source>
</evidence>
<gene>
    <name evidence="1" type="ORF">J2Z66_002997</name>
</gene>
<accession>A0ABS4IWD5</accession>